<dbReference type="Pfam" id="PF13181">
    <property type="entry name" value="TPR_8"/>
    <property type="match status" value="2"/>
</dbReference>
<protein>
    <recommendedName>
        <fullName evidence="5">MalT-like TPR region domain-containing protein</fullName>
    </recommendedName>
</protein>
<feature type="repeat" description="TPR" evidence="1">
    <location>
        <begin position="94"/>
        <end position="127"/>
    </location>
</feature>
<name>A0A4U5M6D7_STECR</name>
<dbReference type="Pfam" id="PF13174">
    <property type="entry name" value="TPR_6"/>
    <property type="match status" value="1"/>
</dbReference>
<reference evidence="3 4" key="2">
    <citation type="journal article" date="2019" name="G3 (Bethesda)">
        <title>Hybrid Assembly of the Genome of the Entomopathogenic Nematode Steinernema carpocapsae Identifies the X-Chromosome.</title>
        <authorList>
            <person name="Serra L."/>
            <person name="Macchietto M."/>
            <person name="Macias-Munoz A."/>
            <person name="McGill C.J."/>
            <person name="Rodriguez I.M."/>
            <person name="Rodriguez B."/>
            <person name="Murad R."/>
            <person name="Mortazavi A."/>
        </authorList>
    </citation>
    <scope>NUCLEOTIDE SEQUENCE [LARGE SCALE GENOMIC DNA]</scope>
    <source>
        <strain evidence="3 4">ALL</strain>
    </source>
</reference>
<dbReference type="SUPFAM" id="SSF48452">
    <property type="entry name" value="TPR-like"/>
    <property type="match status" value="5"/>
</dbReference>
<dbReference type="AlphaFoldDB" id="A0A4U5M6D7"/>
<organism evidence="3 4">
    <name type="scientific">Steinernema carpocapsae</name>
    <name type="common">Entomopathogenic nematode</name>
    <dbReference type="NCBI Taxonomy" id="34508"/>
    <lineage>
        <taxon>Eukaryota</taxon>
        <taxon>Metazoa</taxon>
        <taxon>Ecdysozoa</taxon>
        <taxon>Nematoda</taxon>
        <taxon>Chromadorea</taxon>
        <taxon>Rhabditida</taxon>
        <taxon>Tylenchina</taxon>
        <taxon>Panagrolaimomorpha</taxon>
        <taxon>Strongyloidoidea</taxon>
        <taxon>Steinernematidae</taxon>
        <taxon>Steinernema</taxon>
    </lineage>
</organism>
<keyword evidence="2" id="KW-0175">Coiled coil</keyword>
<dbReference type="InterPro" id="IPR019734">
    <property type="entry name" value="TPR_rpt"/>
</dbReference>
<dbReference type="OrthoDB" id="626167at2759"/>
<dbReference type="EMBL" id="AZBU02000009">
    <property type="protein sequence ID" value="TKR64430.1"/>
    <property type="molecule type" value="Genomic_DNA"/>
</dbReference>
<comment type="caution">
    <text evidence="3">The sequence shown here is derived from an EMBL/GenBank/DDBJ whole genome shotgun (WGS) entry which is preliminary data.</text>
</comment>
<dbReference type="PANTHER" id="PTHR10098">
    <property type="entry name" value="RAPSYN-RELATED"/>
    <property type="match status" value="1"/>
</dbReference>
<feature type="coiled-coil region" evidence="2">
    <location>
        <begin position="554"/>
        <end position="581"/>
    </location>
</feature>
<feature type="repeat" description="TPR" evidence="1">
    <location>
        <begin position="708"/>
        <end position="741"/>
    </location>
</feature>
<dbReference type="Gene3D" id="1.25.40.10">
    <property type="entry name" value="Tetratricopeptide repeat domain"/>
    <property type="match status" value="5"/>
</dbReference>
<evidence type="ECO:0000256" key="1">
    <source>
        <dbReference type="PROSITE-ProRule" id="PRU00339"/>
    </source>
</evidence>
<evidence type="ECO:0000313" key="3">
    <source>
        <dbReference type="EMBL" id="TKR64430.1"/>
    </source>
</evidence>
<dbReference type="SMART" id="SM00028">
    <property type="entry name" value="TPR"/>
    <property type="match status" value="13"/>
</dbReference>
<proteinExistence type="predicted"/>
<dbReference type="Proteomes" id="UP000298663">
    <property type="component" value="Unassembled WGS sequence"/>
</dbReference>
<dbReference type="InterPro" id="IPR011990">
    <property type="entry name" value="TPR-like_helical_dom_sf"/>
</dbReference>
<dbReference type="PROSITE" id="PS50005">
    <property type="entry name" value="TPR"/>
    <property type="match status" value="2"/>
</dbReference>
<evidence type="ECO:0000256" key="2">
    <source>
        <dbReference type="SAM" id="Coils"/>
    </source>
</evidence>
<evidence type="ECO:0008006" key="5">
    <source>
        <dbReference type="Google" id="ProtNLM"/>
    </source>
</evidence>
<keyword evidence="1" id="KW-0802">TPR repeat</keyword>
<dbReference type="STRING" id="34508.A0A4U5M6D7"/>
<keyword evidence="4" id="KW-1185">Reference proteome</keyword>
<reference evidence="3 4" key="1">
    <citation type="journal article" date="2015" name="Genome Biol.">
        <title>Comparative genomics of Steinernema reveals deeply conserved gene regulatory networks.</title>
        <authorList>
            <person name="Dillman A.R."/>
            <person name="Macchietto M."/>
            <person name="Porter C.F."/>
            <person name="Rogers A."/>
            <person name="Williams B."/>
            <person name="Antoshechkin I."/>
            <person name="Lee M.M."/>
            <person name="Goodwin Z."/>
            <person name="Lu X."/>
            <person name="Lewis E.E."/>
            <person name="Goodrich-Blair H."/>
            <person name="Stock S.P."/>
            <person name="Adams B.J."/>
            <person name="Sternberg P.W."/>
            <person name="Mortazavi A."/>
        </authorList>
    </citation>
    <scope>NUCLEOTIDE SEQUENCE [LARGE SCALE GENOMIC DNA]</scope>
    <source>
        <strain evidence="3 4">ALL</strain>
    </source>
</reference>
<accession>A0A4U5M6D7</accession>
<gene>
    <name evidence="3" type="ORF">L596_024962</name>
</gene>
<evidence type="ECO:0000313" key="4">
    <source>
        <dbReference type="Proteomes" id="UP000298663"/>
    </source>
</evidence>
<sequence>MSSSASPLLANSSDSPLQSTSSAGLLKSLIEQASDAYAKGDPKTALRFYDQAVLIDPTNHVLYANRSAILLKLGEPKEAIQQSNHSIQLNPKWPKAYFRKGEALKGAEEFEKSIIAFCQGLQIEPENEQLLIGLINCAAVSPIRARFEKILRQMSALGLDQSPFVIVSVIGQEFLAAGNHADAISILNCALAIDSTSLKLKESTNGALASAHYQAGNLRRASDYMYIQLEMAERLNNSRSQIAIHANIAQLALKQHEIARSIIHRRKQIDLLQQLHEDADSAIVALGELYLVASELKQAKEIFSNTAKTNVYAQFGIARVLMAEGSYAEANDTFTTIEKSTGNMRIKANAILFRCRCLLALRESQKAAGILKNYVLRDSGLTTDEETIGLFFAILGECQLASGDWITARKWANKALKIGLSTNSVPLKSDAFRILSQLFEVIDDKKNALCLAEKLAELLETANTHIPLRISALQRVGNLLFSTGDWEKALEICGKRLELASRLSCVRTLMEVHSDLVKLYKSLGDMKNRQKYIEEEAECAKAESGFEWIYFEDLADLKADHGELEEAAEIYEKALMGVQEQNNPSKEAGICAKLGDLHIQLESYQEASFYYQQNLALNKQTKNLGCVLKGYASLGKIQFLQNLFDEALEFRRYQLTIARILNDTPQKLDALIGIGRIFIEKKDYGKAVRIFSKVRRSADSNYLKSEVALSHGYIGQCYVELNDRSRALSHFCKQLALFPHISDFECKCSTLAHLISEKSIAGDIIWTLKLCEMRVDIAKKSKSVQLQVNVLYEAADTVILIGCHDKATHYLSEAVALGLEHQLDNATIILLKLADLYERLGQYENGVKILENFVENVDNGLEFQLRLVAFLFHQQEFPKAEKILRSLEQGEEVLYALATSLYRQGNLYEALTVIQSYSGRTEPEYIAVNIRAGHLFEAIRKLEDIAYWEDLREEVDVIRRLEDVFDDLDAFDVINPNKLDDLSLNIKIHYEMSLGNWDSAFELLEMENAMEFEKFVVSVFTGHELAPFPKPSLLDSKPPKISFSNTLTPKLKEKMTLFLNALLKDPGMPVEVSCFVLYRKDQALFYVKKLNSKEVLPQFHYKMIQSVLEFLKIPLGTIVDIPMVTKNEKDDPQRKPTDVCEILKSFEIREKWRRKGRRKPRSRSRGYASEGEIGNLNNTTISDCELTDTESVSGAKVLGVDFEEGEDGYESTFNDASFAY</sequence>